<sequence length="410" mass="45929">MTQFILNEAKDKAQDIETKALQEESIERLKIVNSMKEKIQQDYAKKTKQIETQAAIERSTAINRSRLEKIKSRQEMLGHLHAASQKELAKRLEDKAKQKQFITQLIVQGLLMLLEDSVEVRCRKCDEALVAECIGDAVKEYSKVIKDSTGASKNCKVTVDQKVQLPPAPNGDASTPSCLGGVARETQAQILQMTQFILNEARDKAEEIDTKALQEESIERLKIVNSMKEKIQQDYARKTKQIETQAAIERSTAINRSRLEKIKSRQEMLAHLQEDSQKELAKRLADKAKQKQFITQLIVQGLLMLLEDTVEVRCRKCDEALVAECIGDAVNQYSKVIKDSTGASKNCKVTVDQKVQLPPAPNGDASTPSCLGGVVLACQKGTITIDNTIDSRLQLVMEQAKPTIRKLLFH</sequence>
<comment type="caution">
    <text evidence="4">The sequence shown here is derived from an EMBL/GenBank/DDBJ whole genome shotgun (WGS) entry which is preliminary data.</text>
</comment>
<dbReference type="GO" id="GO:0046961">
    <property type="term" value="F:proton-transporting ATPase activity, rotational mechanism"/>
    <property type="evidence" value="ECO:0007669"/>
    <property type="project" value="InterPro"/>
</dbReference>
<evidence type="ECO:0000313" key="7">
    <source>
        <dbReference type="Proteomes" id="UP001152797"/>
    </source>
</evidence>
<evidence type="ECO:0000313" key="5">
    <source>
        <dbReference type="EMBL" id="CAL1144315.1"/>
    </source>
</evidence>
<evidence type="ECO:0000256" key="1">
    <source>
        <dbReference type="ARBA" id="ARBA00005901"/>
    </source>
</evidence>
<dbReference type="InterPro" id="IPR038495">
    <property type="entry name" value="ATPase_E_C"/>
</dbReference>
<proteinExistence type="inferred from homology"/>
<dbReference type="OrthoDB" id="10263003at2759"/>
<evidence type="ECO:0000256" key="2">
    <source>
        <dbReference type="ARBA" id="ARBA00022448"/>
    </source>
</evidence>
<dbReference type="EMBL" id="CAMXCT010001534">
    <property type="protein sequence ID" value="CAI3990940.1"/>
    <property type="molecule type" value="Genomic_DNA"/>
</dbReference>
<evidence type="ECO:0000256" key="3">
    <source>
        <dbReference type="ARBA" id="ARBA00023065"/>
    </source>
</evidence>
<reference evidence="5" key="2">
    <citation type="submission" date="2024-04" db="EMBL/GenBank/DDBJ databases">
        <authorList>
            <person name="Chen Y."/>
            <person name="Shah S."/>
            <person name="Dougan E. K."/>
            <person name="Thang M."/>
            <person name="Chan C."/>
        </authorList>
    </citation>
    <scope>NUCLEOTIDE SEQUENCE [LARGE SCALE GENOMIC DNA]</scope>
</reference>
<keyword evidence="7" id="KW-1185">Reference proteome</keyword>
<dbReference type="EMBL" id="CAMXCT030001534">
    <property type="protein sequence ID" value="CAL4778252.1"/>
    <property type="molecule type" value="Genomic_DNA"/>
</dbReference>
<dbReference type="Proteomes" id="UP001152797">
    <property type="component" value="Unassembled WGS sequence"/>
</dbReference>
<dbReference type="AlphaFoldDB" id="A0A9P1CGB4"/>
<dbReference type="InterPro" id="IPR002842">
    <property type="entry name" value="ATPase_V1_Esu"/>
</dbReference>
<evidence type="ECO:0000313" key="4">
    <source>
        <dbReference type="EMBL" id="CAI3990940.1"/>
    </source>
</evidence>
<dbReference type="GO" id="GO:0033178">
    <property type="term" value="C:proton-transporting two-sector ATPase complex, catalytic domain"/>
    <property type="evidence" value="ECO:0007669"/>
    <property type="project" value="InterPro"/>
</dbReference>
<dbReference type="EMBL" id="CAMXCT020001534">
    <property type="protein sequence ID" value="CAL1144315.1"/>
    <property type="molecule type" value="Genomic_DNA"/>
</dbReference>
<accession>A0A9P1CGB4</accession>
<dbReference type="Gene3D" id="3.30.2320.30">
    <property type="entry name" value="ATP synthase, E subunit, C-terminal"/>
    <property type="match status" value="2"/>
</dbReference>
<dbReference type="SUPFAM" id="SSF160527">
    <property type="entry name" value="V-type ATPase subunit E-like"/>
    <property type="match status" value="2"/>
</dbReference>
<dbReference type="PANTHER" id="PTHR45715">
    <property type="entry name" value="ATPASE H+-TRANSPORTING V1 SUBUNIT E1A-RELATED"/>
    <property type="match status" value="1"/>
</dbReference>
<protein>
    <submittedName>
        <fullName evidence="6">V-type proton ATPase subunit E (V-ATPase subunit E) (ClVE-1) (Vacuolar proton pump subunit E)</fullName>
    </submittedName>
</protein>
<gene>
    <name evidence="4" type="ORF">C1SCF055_LOCUS17888</name>
</gene>
<evidence type="ECO:0000313" key="6">
    <source>
        <dbReference type="EMBL" id="CAL4778252.1"/>
    </source>
</evidence>
<dbReference type="Gene3D" id="6.10.250.1620">
    <property type="match status" value="1"/>
</dbReference>
<dbReference type="Pfam" id="PF01991">
    <property type="entry name" value="vATP-synt_E"/>
    <property type="match status" value="2"/>
</dbReference>
<keyword evidence="2" id="KW-0813">Transport</keyword>
<organism evidence="4">
    <name type="scientific">Cladocopium goreaui</name>
    <dbReference type="NCBI Taxonomy" id="2562237"/>
    <lineage>
        <taxon>Eukaryota</taxon>
        <taxon>Sar</taxon>
        <taxon>Alveolata</taxon>
        <taxon>Dinophyceae</taxon>
        <taxon>Suessiales</taxon>
        <taxon>Symbiodiniaceae</taxon>
        <taxon>Cladocopium</taxon>
    </lineage>
</organism>
<keyword evidence="3" id="KW-0406">Ion transport</keyword>
<comment type="similarity">
    <text evidence="1">Belongs to the V-ATPase E subunit family.</text>
</comment>
<name>A0A9P1CGB4_9DINO</name>
<reference evidence="4" key="1">
    <citation type="submission" date="2022-10" db="EMBL/GenBank/DDBJ databases">
        <authorList>
            <person name="Chen Y."/>
            <person name="Dougan E. K."/>
            <person name="Chan C."/>
            <person name="Rhodes N."/>
            <person name="Thang M."/>
        </authorList>
    </citation>
    <scope>NUCLEOTIDE SEQUENCE</scope>
</reference>